<dbReference type="Proteomes" id="UP000235145">
    <property type="component" value="Unassembled WGS sequence"/>
</dbReference>
<dbReference type="Pfam" id="PF13947">
    <property type="entry name" value="GUB_WAK_bind"/>
    <property type="match status" value="1"/>
</dbReference>
<organism evidence="5 6">
    <name type="scientific">Lactuca sativa</name>
    <name type="common">Garden lettuce</name>
    <dbReference type="NCBI Taxonomy" id="4236"/>
    <lineage>
        <taxon>Eukaryota</taxon>
        <taxon>Viridiplantae</taxon>
        <taxon>Streptophyta</taxon>
        <taxon>Embryophyta</taxon>
        <taxon>Tracheophyta</taxon>
        <taxon>Spermatophyta</taxon>
        <taxon>Magnoliopsida</taxon>
        <taxon>eudicotyledons</taxon>
        <taxon>Gunneridae</taxon>
        <taxon>Pentapetalae</taxon>
        <taxon>asterids</taxon>
        <taxon>campanulids</taxon>
        <taxon>Asterales</taxon>
        <taxon>Asteraceae</taxon>
        <taxon>Cichorioideae</taxon>
        <taxon>Cichorieae</taxon>
        <taxon>Lactucinae</taxon>
        <taxon>Lactuca</taxon>
    </lineage>
</organism>
<dbReference type="EMBL" id="NBSK02000002">
    <property type="protein sequence ID" value="KAJ0222948.1"/>
    <property type="molecule type" value="Genomic_DNA"/>
</dbReference>
<evidence type="ECO:0000313" key="5">
    <source>
        <dbReference type="EMBL" id="KAJ0222948.1"/>
    </source>
</evidence>
<feature type="domain" description="Wall-associated receptor kinase galacturonan-binding" evidence="4">
    <location>
        <begin position="31"/>
        <end position="88"/>
    </location>
</feature>
<dbReference type="OrthoDB" id="4062651at2759"/>
<evidence type="ECO:0000259" key="4">
    <source>
        <dbReference type="Pfam" id="PF13947"/>
    </source>
</evidence>
<feature type="chain" id="PRO_5040487991" description="Wall-associated receptor kinase galacturonan-binding domain-containing protein" evidence="3">
    <location>
        <begin position="24"/>
        <end position="282"/>
    </location>
</feature>
<comment type="caution">
    <text evidence="5">The sequence shown here is derived from an EMBL/GenBank/DDBJ whole genome shotgun (WGS) entry which is preliminary data.</text>
</comment>
<keyword evidence="6" id="KW-1185">Reference proteome</keyword>
<sequence>MRLVDQAYLLLIFLTLTSTSTLAQTYAKSGCQYMCGDVRIPYPFGIGANCSLSEWYTIDCTSSTPYLSALNNLEVLDINVSNQTVTVNVSMISDCQNPIHNSTQISNLDLGRTPFMFSRVHNKFVAVGCGNAFILDDGIAVSRCSTTCGNYTVSEREKFLGVGCCQTAIPDYLNSYRIDITGLERQGGDGGCGSAFFVDENSYAKGRFTGNNSYVSMSLLWTLSGLDIVQNCCYYAEKVTLKVDLGNGTSFESWKCRVAWPVEGNPYLSYGCVDMYSFWYIY</sequence>
<proteinExistence type="predicted"/>
<dbReference type="InterPro" id="IPR025287">
    <property type="entry name" value="WAK_GUB"/>
</dbReference>
<protein>
    <recommendedName>
        <fullName evidence="4">Wall-associated receptor kinase galacturonan-binding domain-containing protein</fullName>
    </recommendedName>
</protein>
<evidence type="ECO:0000256" key="2">
    <source>
        <dbReference type="ARBA" id="ARBA00022729"/>
    </source>
</evidence>
<dbReference type="GO" id="GO:0016020">
    <property type="term" value="C:membrane"/>
    <property type="evidence" value="ECO:0007669"/>
    <property type="project" value="UniProtKB-SubCell"/>
</dbReference>
<dbReference type="AlphaFoldDB" id="A0A9R1WFL9"/>
<reference evidence="5 6" key="1">
    <citation type="journal article" date="2017" name="Nat. Commun.">
        <title>Genome assembly with in vitro proximity ligation data and whole-genome triplication in lettuce.</title>
        <authorList>
            <person name="Reyes-Chin-Wo S."/>
            <person name="Wang Z."/>
            <person name="Yang X."/>
            <person name="Kozik A."/>
            <person name="Arikit S."/>
            <person name="Song C."/>
            <person name="Xia L."/>
            <person name="Froenicke L."/>
            <person name="Lavelle D.O."/>
            <person name="Truco M.J."/>
            <person name="Xia R."/>
            <person name="Zhu S."/>
            <person name="Xu C."/>
            <person name="Xu H."/>
            <person name="Xu X."/>
            <person name="Cox K."/>
            <person name="Korf I."/>
            <person name="Meyers B.C."/>
            <person name="Michelmore R.W."/>
        </authorList>
    </citation>
    <scope>NUCLEOTIDE SEQUENCE [LARGE SCALE GENOMIC DNA]</scope>
    <source>
        <strain evidence="6">cv. Salinas</strain>
        <tissue evidence="5">Seedlings</tissue>
    </source>
</reference>
<comment type="subcellular location">
    <subcellularLocation>
        <location evidence="1">Membrane</location>
        <topology evidence="1">Single-pass membrane protein</topology>
    </subcellularLocation>
</comment>
<accession>A0A9R1WFL9</accession>
<evidence type="ECO:0000256" key="3">
    <source>
        <dbReference type="SAM" id="SignalP"/>
    </source>
</evidence>
<feature type="signal peptide" evidence="3">
    <location>
        <begin position="1"/>
        <end position="23"/>
    </location>
</feature>
<gene>
    <name evidence="5" type="ORF">LSAT_V11C200076950</name>
</gene>
<dbReference type="PANTHER" id="PTHR33491">
    <property type="entry name" value="OSJNBA0016N04.9 PROTEIN"/>
    <property type="match status" value="1"/>
</dbReference>
<name>A0A9R1WFL9_LACSA</name>
<evidence type="ECO:0000256" key="1">
    <source>
        <dbReference type="ARBA" id="ARBA00004167"/>
    </source>
</evidence>
<keyword evidence="2 3" id="KW-0732">Signal</keyword>
<dbReference type="GO" id="GO:0030247">
    <property type="term" value="F:polysaccharide binding"/>
    <property type="evidence" value="ECO:0007669"/>
    <property type="project" value="InterPro"/>
</dbReference>
<evidence type="ECO:0000313" key="6">
    <source>
        <dbReference type="Proteomes" id="UP000235145"/>
    </source>
</evidence>